<evidence type="ECO:0000256" key="2">
    <source>
        <dbReference type="SAM" id="MobiDB-lite"/>
    </source>
</evidence>
<feature type="region of interest" description="Disordered" evidence="2">
    <location>
        <begin position="886"/>
        <end position="921"/>
    </location>
</feature>
<feature type="region of interest" description="Disordered" evidence="2">
    <location>
        <begin position="251"/>
        <end position="270"/>
    </location>
</feature>
<feature type="compositionally biased region" description="Basic and acidic residues" evidence="2">
    <location>
        <begin position="587"/>
        <end position="636"/>
    </location>
</feature>
<feature type="region of interest" description="Disordered" evidence="2">
    <location>
        <begin position="810"/>
        <end position="835"/>
    </location>
</feature>
<feature type="region of interest" description="Disordered" evidence="2">
    <location>
        <begin position="310"/>
        <end position="342"/>
    </location>
</feature>
<proteinExistence type="predicted"/>
<keyword evidence="1" id="KW-0175">Coiled coil</keyword>
<protein>
    <submittedName>
        <fullName evidence="3">Uncharacterized protein</fullName>
    </submittedName>
</protein>
<feature type="region of interest" description="Disordered" evidence="2">
    <location>
        <begin position="512"/>
        <end position="536"/>
    </location>
</feature>
<feature type="compositionally biased region" description="Low complexity" evidence="2">
    <location>
        <begin position="637"/>
        <end position="647"/>
    </location>
</feature>
<evidence type="ECO:0000313" key="3">
    <source>
        <dbReference type="EMBL" id="KAJ2931503.1"/>
    </source>
</evidence>
<sequence>MSDFSFPTSLPPPPRPRHSAERKRRTSNTSTHTFGTSSASASASSLSSAAMGSLTGSQRGGSTTTPQTSANELTSDDDEEHRHPIPPSPLLNQNDTLSLYASDYDEFDDDSDLDREDFEPDIEISSVIHDEGEQGSLFDFQTPSRQNSYSPYPPRKGSLAVPIPSPNSSMGRDREESIATIRRPSRSLENLRSDSRAGSPSITSNYGDPLRNSLSPTPISLPGSEGDWREVRRRSVQKEKERELTNRTVPSVTLTASPPPAVITHQDPSASSSTAIYNPALEGFDASWGTNTLAGIVDFDNSEMTDIVGNYQGPRSADRTIRRNSSSTTDSGRRLSTTSTNSDPFFKGLNSWLGQRYQDEKMKWTFVREKADRLEQQRAALERERNSISNLFSHKPNNYSQSSTFLASSSGGFHEHSGLRESKILVKDYSKPKEAQPWRGMAIEAEEWWSSYSNGRYRVTRKSQRNAEAGKPPQQRLNVSHHRTPYSMKRDLSDGPSVTIHKHSKAIGFSISRHYRTRPPQQPSLGNPSGRASISSRVTVAPTVGAEKKRSNMILLAPRRVQEAFTSTTTTRMLQSHGLLSESGRQSPRDLERSERERKERKRKEEEKERQRQKEMKKAEAKGKDKGKSRSGRSDHGPSSSESSTGSVMNDMRPPSINAPAGPSHSTRGSIDHSMVSLRTGSSSQTVVWSGPRRLSYEDSYEIDPDDDDDVLLGIKRRPPHRTPHGEVFSTLPAEALEQLGKPEPTSYSIFGWSKSKNNTLLHRHLLESFNPPWPIAQARYNPDKKGIVEDLNSSFQDVGLLPAVDEVKNSNLAHKRKRQPGDAKQQSKSREEQPNVFHSFSSDYLYMLLPLWPGETDPHSAQKHPHPAPSIPVESRQYLLVFYKPDSDPTIDDSDKSKNQRDKKRSRNSPSSSRDSSQRLENKPILLDKFHFCARIVTYTDIQGSGIRSPDVGLSVLGPLSEACETMPTKSYVDTFQVIGLCTSRERGIEFVPEGLEKLGLARRVPDPTATIVDKDSAKRFSITGVEEPDDTLDTMLVLTPIGRAVVEMAWLGAMALTSFGSMP</sequence>
<feature type="coiled-coil region" evidence="1">
    <location>
        <begin position="364"/>
        <end position="391"/>
    </location>
</feature>
<accession>A0A9W8JIN4</accession>
<feature type="region of interest" description="Disordered" evidence="2">
    <location>
        <begin position="567"/>
        <end position="671"/>
    </location>
</feature>
<feature type="compositionally biased region" description="Polar residues" evidence="2">
    <location>
        <begin position="60"/>
        <end position="73"/>
    </location>
</feature>
<dbReference type="OrthoDB" id="3357948at2759"/>
<organism evidence="3 4">
    <name type="scientific">Candolleomyces eurysporus</name>
    <dbReference type="NCBI Taxonomy" id="2828524"/>
    <lineage>
        <taxon>Eukaryota</taxon>
        <taxon>Fungi</taxon>
        <taxon>Dikarya</taxon>
        <taxon>Basidiomycota</taxon>
        <taxon>Agaricomycotina</taxon>
        <taxon>Agaricomycetes</taxon>
        <taxon>Agaricomycetidae</taxon>
        <taxon>Agaricales</taxon>
        <taxon>Agaricineae</taxon>
        <taxon>Psathyrellaceae</taxon>
        <taxon>Candolleomyces</taxon>
    </lineage>
</organism>
<feature type="compositionally biased region" description="Polar residues" evidence="2">
    <location>
        <begin position="523"/>
        <end position="536"/>
    </location>
</feature>
<feature type="region of interest" description="Disordered" evidence="2">
    <location>
        <begin position="1"/>
        <end position="246"/>
    </location>
</feature>
<reference evidence="3" key="1">
    <citation type="submission" date="2022-06" db="EMBL/GenBank/DDBJ databases">
        <title>Genome Sequence of Candolleomyces eurysporus.</title>
        <authorList>
            <person name="Buettner E."/>
        </authorList>
    </citation>
    <scope>NUCLEOTIDE SEQUENCE</scope>
    <source>
        <strain evidence="3">VTCC 930004</strain>
    </source>
</reference>
<evidence type="ECO:0000256" key="1">
    <source>
        <dbReference type="SAM" id="Coils"/>
    </source>
</evidence>
<feature type="compositionally biased region" description="Polar residues" evidence="2">
    <location>
        <begin position="90"/>
        <end position="99"/>
    </location>
</feature>
<feature type="compositionally biased region" description="Low complexity" evidence="2">
    <location>
        <begin position="29"/>
        <end position="57"/>
    </location>
</feature>
<comment type="caution">
    <text evidence="3">The sequence shown here is derived from an EMBL/GenBank/DDBJ whole genome shotgun (WGS) entry which is preliminary data.</text>
</comment>
<feature type="compositionally biased region" description="Acidic residues" evidence="2">
    <location>
        <begin position="103"/>
        <end position="122"/>
    </location>
</feature>
<feature type="compositionally biased region" description="Basic residues" evidence="2">
    <location>
        <begin position="15"/>
        <end position="26"/>
    </location>
</feature>
<keyword evidence="4" id="KW-1185">Reference proteome</keyword>
<feature type="compositionally biased region" description="Polar residues" evidence="2">
    <location>
        <begin position="196"/>
        <end position="218"/>
    </location>
</feature>
<name>A0A9W8JIN4_9AGAR</name>
<gene>
    <name evidence="3" type="ORF">H1R20_g5642</name>
</gene>
<dbReference type="Proteomes" id="UP001140091">
    <property type="component" value="Unassembled WGS sequence"/>
</dbReference>
<feature type="compositionally biased region" description="Polar residues" evidence="2">
    <location>
        <begin position="139"/>
        <end position="150"/>
    </location>
</feature>
<feature type="region of interest" description="Disordered" evidence="2">
    <location>
        <begin position="461"/>
        <end position="497"/>
    </location>
</feature>
<evidence type="ECO:0000313" key="4">
    <source>
        <dbReference type="Proteomes" id="UP001140091"/>
    </source>
</evidence>
<dbReference type="AlphaFoldDB" id="A0A9W8JIN4"/>
<feature type="non-terminal residue" evidence="3">
    <location>
        <position position="1"/>
    </location>
</feature>
<feature type="compositionally biased region" description="Polar residues" evidence="2">
    <location>
        <begin position="323"/>
        <end position="342"/>
    </location>
</feature>
<dbReference type="EMBL" id="JANBPK010000807">
    <property type="protein sequence ID" value="KAJ2931503.1"/>
    <property type="molecule type" value="Genomic_DNA"/>
</dbReference>
<feature type="compositionally biased region" description="Basic and acidic residues" evidence="2">
    <location>
        <begin position="236"/>
        <end position="245"/>
    </location>
</feature>